<dbReference type="Proteomes" id="UP001147746">
    <property type="component" value="Unassembled WGS sequence"/>
</dbReference>
<dbReference type="Gene3D" id="1.25.40.20">
    <property type="entry name" value="Ankyrin repeat-containing domain"/>
    <property type="match status" value="1"/>
</dbReference>
<proteinExistence type="predicted"/>
<evidence type="ECO:0000313" key="2">
    <source>
        <dbReference type="Proteomes" id="UP001147746"/>
    </source>
</evidence>
<organism evidence="1 2">
    <name type="scientific">Penicillium atrosanguineum</name>
    <dbReference type="NCBI Taxonomy" id="1132637"/>
    <lineage>
        <taxon>Eukaryota</taxon>
        <taxon>Fungi</taxon>
        <taxon>Dikarya</taxon>
        <taxon>Ascomycota</taxon>
        <taxon>Pezizomycotina</taxon>
        <taxon>Eurotiomycetes</taxon>
        <taxon>Eurotiomycetidae</taxon>
        <taxon>Eurotiales</taxon>
        <taxon>Aspergillaceae</taxon>
        <taxon>Penicillium</taxon>
    </lineage>
</organism>
<gene>
    <name evidence="1" type="ORF">N7476_000314</name>
</gene>
<accession>A0A9W9UBN0</accession>
<dbReference type="SUPFAM" id="SSF48403">
    <property type="entry name" value="Ankyrin repeat"/>
    <property type="match status" value="1"/>
</dbReference>
<reference evidence="1" key="1">
    <citation type="submission" date="2022-12" db="EMBL/GenBank/DDBJ databases">
        <authorList>
            <person name="Petersen C."/>
        </authorList>
    </citation>
    <scope>NUCLEOTIDE SEQUENCE</scope>
    <source>
        <strain evidence="1">IBT 21472</strain>
    </source>
</reference>
<reference evidence="1" key="2">
    <citation type="journal article" date="2023" name="IMA Fungus">
        <title>Comparative genomic study of the Penicillium genus elucidates a diverse pangenome and 15 lateral gene transfer events.</title>
        <authorList>
            <person name="Petersen C."/>
            <person name="Sorensen T."/>
            <person name="Nielsen M.R."/>
            <person name="Sondergaard T.E."/>
            <person name="Sorensen J.L."/>
            <person name="Fitzpatrick D.A."/>
            <person name="Frisvad J.C."/>
            <person name="Nielsen K.L."/>
        </authorList>
    </citation>
    <scope>NUCLEOTIDE SEQUENCE</scope>
    <source>
        <strain evidence="1">IBT 21472</strain>
    </source>
</reference>
<keyword evidence="2" id="KW-1185">Reference proteome</keyword>
<comment type="caution">
    <text evidence="1">The sequence shown here is derived from an EMBL/GenBank/DDBJ whole genome shotgun (WGS) entry which is preliminary data.</text>
</comment>
<protein>
    <submittedName>
        <fullName evidence="1">Uncharacterized protein</fullName>
    </submittedName>
</protein>
<dbReference type="InterPro" id="IPR036770">
    <property type="entry name" value="Ankyrin_rpt-contain_sf"/>
</dbReference>
<sequence length="173" mass="19749">MAKVHYTVMLSKPPTELLYWACEFLQKEYILNLCLVCHRTNSVFTEALFLCLISEKIPPLCRAVTSPRHCVNIDAEYAGKNTLLLAIELRYPQAVDLILRYKPNVRYCCDFGGPGPLSLAIIRRNTAIVERILEFQEIDVNDRCSKGLPAIVYALKHRKYCTISCISYFLTLG</sequence>
<dbReference type="EMBL" id="JAPZBO010000001">
    <property type="protein sequence ID" value="KAJ5330531.1"/>
    <property type="molecule type" value="Genomic_DNA"/>
</dbReference>
<dbReference type="AlphaFoldDB" id="A0A9W9UBN0"/>
<name>A0A9W9UBN0_9EURO</name>
<evidence type="ECO:0000313" key="1">
    <source>
        <dbReference type="EMBL" id="KAJ5330531.1"/>
    </source>
</evidence>